<sequence length="133" mass="14341">MASQTEEKLPDPTTDTEERDGESRALLVDEAPEDGDEQETVEVPSPDTESGTETAAVHIVHLIRPEGEDPEAFDIRTLASVLGSDEAAKEAVVYHYTLAASGFSARLTSKQVGHLSAKPEVLVVVPDRICTLR</sequence>
<dbReference type="Proteomes" id="UP000636800">
    <property type="component" value="Chromosome 3"/>
</dbReference>
<feature type="region of interest" description="Disordered" evidence="1">
    <location>
        <begin position="1"/>
        <end position="53"/>
    </location>
</feature>
<dbReference type="PANTHER" id="PTHR48222:SF4">
    <property type="entry name" value="PROTEINASE INHIBITOR, PROPEPTIDE"/>
    <property type="match status" value="1"/>
</dbReference>
<dbReference type="InterPro" id="IPR037045">
    <property type="entry name" value="S8pro/Inhibitor_I9_sf"/>
</dbReference>
<evidence type="ECO:0000256" key="1">
    <source>
        <dbReference type="SAM" id="MobiDB-lite"/>
    </source>
</evidence>
<proteinExistence type="predicted"/>
<protein>
    <recommendedName>
        <fullName evidence="2">Inhibitor I9 domain-containing protein</fullName>
    </recommendedName>
</protein>
<evidence type="ECO:0000313" key="3">
    <source>
        <dbReference type="EMBL" id="KAG0488031.1"/>
    </source>
</evidence>
<comment type="caution">
    <text evidence="3">The sequence shown here is derived from an EMBL/GenBank/DDBJ whole genome shotgun (WGS) entry which is preliminary data.</text>
</comment>
<dbReference type="Gene3D" id="3.30.70.80">
    <property type="entry name" value="Peptidase S8 propeptide/proteinase inhibitor I9"/>
    <property type="match status" value="1"/>
</dbReference>
<dbReference type="EMBL" id="JADCNL010000003">
    <property type="protein sequence ID" value="KAG0488031.1"/>
    <property type="molecule type" value="Genomic_DNA"/>
</dbReference>
<reference evidence="3 4" key="1">
    <citation type="journal article" date="2020" name="Nat. Food">
        <title>A phased Vanilla planifolia genome enables genetic improvement of flavour and production.</title>
        <authorList>
            <person name="Hasing T."/>
            <person name="Tang H."/>
            <person name="Brym M."/>
            <person name="Khazi F."/>
            <person name="Huang T."/>
            <person name="Chambers A.H."/>
        </authorList>
    </citation>
    <scope>NUCLEOTIDE SEQUENCE [LARGE SCALE GENOMIC DNA]</scope>
    <source>
        <tissue evidence="3">Leaf</tissue>
    </source>
</reference>
<keyword evidence="4" id="KW-1185">Reference proteome</keyword>
<dbReference type="Pfam" id="PF05922">
    <property type="entry name" value="Inhibitor_I9"/>
    <property type="match status" value="1"/>
</dbReference>
<evidence type="ECO:0000259" key="2">
    <source>
        <dbReference type="Pfam" id="PF05922"/>
    </source>
</evidence>
<feature type="domain" description="Inhibitor I9" evidence="2">
    <location>
        <begin position="58"/>
        <end position="132"/>
    </location>
</feature>
<dbReference type="InterPro" id="IPR010259">
    <property type="entry name" value="S8pro/Inhibitor_I9"/>
</dbReference>
<evidence type="ECO:0000313" key="4">
    <source>
        <dbReference type="Proteomes" id="UP000636800"/>
    </source>
</evidence>
<gene>
    <name evidence="3" type="ORF">HPP92_006842</name>
</gene>
<feature type="compositionally biased region" description="Acidic residues" evidence="1">
    <location>
        <begin position="30"/>
        <end position="40"/>
    </location>
</feature>
<name>A0A835R925_VANPL</name>
<organism evidence="3 4">
    <name type="scientific">Vanilla planifolia</name>
    <name type="common">Vanilla</name>
    <dbReference type="NCBI Taxonomy" id="51239"/>
    <lineage>
        <taxon>Eukaryota</taxon>
        <taxon>Viridiplantae</taxon>
        <taxon>Streptophyta</taxon>
        <taxon>Embryophyta</taxon>
        <taxon>Tracheophyta</taxon>
        <taxon>Spermatophyta</taxon>
        <taxon>Magnoliopsida</taxon>
        <taxon>Liliopsida</taxon>
        <taxon>Asparagales</taxon>
        <taxon>Orchidaceae</taxon>
        <taxon>Vanilloideae</taxon>
        <taxon>Vanilleae</taxon>
        <taxon>Vanilla</taxon>
    </lineage>
</organism>
<accession>A0A835R925</accession>
<dbReference type="AlphaFoldDB" id="A0A835R925"/>
<feature type="compositionally biased region" description="Basic and acidic residues" evidence="1">
    <location>
        <begin position="1"/>
        <end position="10"/>
    </location>
</feature>
<dbReference type="PANTHER" id="PTHR48222">
    <property type="entry name" value="PROTEINASE INHIBITOR, PROPEPTIDE"/>
    <property type="match status" value="1"/>
</dbReference>